<dbReference type="PANTHER" id="PTHR43479">
    <property type="entry name" value="ACREF/ENVCD OPERON REPRESSOR-RELATED"/>
    <property type="match status" value="1"/>
</dbReference>
<dbReference type="Pfam" id="PF00440">
    <property type="entry name" value="TetR_N"/>
    <property type="match status" value="1"/>
</dbReference>
<gene>
    <name evidence="4" type="ORF">IV74_GL000249</name>
</gene>
<name>A0A0R2I640_CARDV</name>
<protein>
    <submittedName>
        <fullName evidence="4">Bacterial regulatory s, tetR family protein</fullName>
    </submittedName>
</protein>
<dbReference type="InterPro" id="IPR001647">
    <property type="entry name" value="HTH_TetR"/>
</dbReference>
<keyword evidence="5" id="KW-1185">Reference proteome</keyword>
<dbReference type="Proteomes" id="UP000051658">
    <property type="component" value="Unassembled WGS sequence"/>
</dbReference>
<dbReference type="PANTHER" id="PTHR43479:SF11">
    <property type="entry name" value="ACREF_ENVCD OPERON REPRESSOR-RELATED"/>
    <property type="match status" value="1"/>
</dbReference>
<keyword evidence="1 2" id="KW-0238">DNA-binding</keyword>
<dbReference type="PATRIC" id="fig|1449336.4.peg.252"/>
<reference evidence="4 5" key="1">
    <citation type="journal article" date="2015" name="Genome Announc.">
        <title>Expanding the biotechnology potential of lactobacilli through comparative genomics of 213 strains and associated genera.</title>
        <authorList>
            <person name="Sun Z."/>
            <person name="Harris H.M."/>
            <person name="McCann A."/>
            <person name="Guo C."/>
            <person name="Argimon S."/>
            <person name="Zhang W."/>
            <person name="Yang X."/>
            <person name="Jeffery I.B."/>
            <person name="Cooney J.C."/>
            <person name="Kagawa T.F."/>
            <person name="Liu W."/>
            <person name="Song Y."/>
            <person name="Salvetti E."/>
            <person name="Wrobel A."/>
            <person name="Rasinkangas P."/>
            <person name="Parkhill J."/>
            <person name="Rea M.C."/>
            <person name="O'Sullivan O."/>
            <person name="Ritari J."/>
            <person name="Douillard F.P."/>
            <person name="Paul Ross R."/>
            <person name="Yang R."/>
            <person name="Briner A.E."/>
            <person name="Felis G.E."/>
            <person name="de Vos W.M."/>
            <person name="Barrangou R."/>
            <person name="Klaenhammer T.R."/>
            <person name="Caufield P.W."/>
            <person name="Cui Y."/>
            <person name="Zhang H."/>
            <person name="O'Toole P.W."/>
        </authorList>
    </citation>
    <scope>NUCLEOTIDE SEQUENCE [LARGE SCALE GENOMIC DNA]</scope>
    <source>
        <strain evidence="4 5">DSM 20623</strain>
    </source>
</reference>
<dbReference type="InterPro" id="IPR050624">
    <property type="entry name" value="HTH-type_Tx_Regulator"/>
</dbReference>
<evidence type="ECO:0000313" key="4">
    <source>
        <dbReference type="EMBL" id="KRN57268.1"/>
    </source>
</evidence>
<feature type="DNA-binding region" description="H-T-H motif" evidence="2">
    <location>
        <begin position="40"/>
        <end position="59"/>
    </location>
</feature>
<accession>A0A0R2I640</accession>
<evidence type="ECO:0000259" key="3">
    <source>
        <dbReference type="PROSITE" id="PS50977"/>
    </source>
</evidence>
<comment type="caution">
    <text evidence="4">The sequence shown here is derived from an EMBL/GenBank/DDBJ whole genome shotgun (WGS) entry which is preliminary data.</text>
</comment>
<proteinExistence type="predicted"/>
<dbReference type="EMBL" id="JQBS01000007">
    <property type="protein sequence ID" value="KRN57268.1"/>
    <property type="molecule type" value="Genomic_DNA"/>
</dbReference>
<dbReference type="PROSITE" id="PS50977">
    <property type="entry name" value="HTH_TETR_2"/>
    <property type="match status" value="1"/>
</dbReference>
<evidence type="ECO:0000313" key="5">
    <source>
        <dbReference type="Proteomes" id="UP000051658"/>
    </source>
</evidence>
<dbReference type="GO" id="GO:0003677">
    <property type="term" value="F:DNA binding"/>
    <property type="evidence" value="ECO:0007669"/>
    <property type="project" value="UniProtKB-UniRule"/>
</dbReference>
<organism evidence="4 5">
    <name type="scientific">Carnobacterium divergens DSM 20623</name>
    <dbReference type="NCBI Taxonomy" id="1449336"/>
    <lineage>
        <taxon>Bacteria</taxon>
        <taxon>Bacillati</taxon>
        <taxon>Bacillota</taxon>
        <taxon>Bacilli</taxon>
        <taxon>Lactobacillales</taxon>
        <taxon>Carnobacteriaceae</taxon>
        <taxon>Carnobacterium</taxon>
    </lineage>
</organism>
<dbReference type="InterPro" id="IPR009057">
    <property type="entry name" value="Homeodomain-like_sf"/>
</dbReference>
<dbReference type="eggNOG" id="COG1309">
    <property type="taxonomic scope" value="Bacteria"/>
</dbReference>
<feature type="domain" description="HTH tetR-type" evidence="3">
    <location>
        <begin position="17"/>
        <end position="77"/>
    </location>
</feature>
<dbReference type="Pfam" id="PF17924">
    <property type="entry name" value="TetR_C_19"/>
    <property type="match status" value="1"/>
</dbReference>
<evidence type="ECO:0000256" key="1">
    <source>
        <dbReference type="ARBA" id="ARBA00023125"/>
    </source>
</evidence>
<dbReference type="Gene3D" id="1.10.357.10">
    <property type="entry name" value="Tetracycline Repressor, domain 2"/>
    <property type="match status" value="1"/>
</dbReference>
<evidence type="ECO:0000256" key="2">
    <source>
        <dbReference type="PROSITE-ProRule" id="PRU00335"/>
    </source>
</evidence>
<dbReference type="AlphaFoldDB" id="A0A0R2I640"/>
<dbReference type="SUPFAM" id="SSF46689">
    <property type="entry name" value="Homeodomain-like"/>
    <property type="match status" value="1"/>
</dbReference>
<sequence length="214" mass="25378">MKGVNDMPTQTFFNLPKDKQQRLLDAAATEFSRVPLKDASINNIIKLAEISRGSFYQYFEDKEDLYYYFFQTLRHDTKKILEDCFKKADGDLFVAFDAFFPMILTMITEEQHSEFFRHLFVHMDYRSSRKVSPETMQQQKCEHAKKNGHFFEDYVDTDLLKIGDEDVHLLVKLIMSFLFQTIGEGFVKDWPKEKMLEVFDKKLSWVRYGVAVKE</sequence>